<dbReference type="EMBL" id="CATOUU010001075">
    <property type="protein sequence ID" value="CAI9970586.1"/>
    <property type="molecule type" value="Genomic_DNA"/>
</dbReference>
<evidence type="ECO:0000313" key="3">
    <source>
        <dbReference type="EMBL" id="CAL6113401.1"/>
    </source>
</evidence>
<name>A0AA86UZH2_9EUKA</name>
<dbReference type="EMBL" id="CAXDID020000764">
    <property type="protein sequence ID" value="CAL6113401.1"/>
    <property type="molecule type" value="Genomic_DNA"/>
</dbReference>
<evidence type="ECO:0000313" key="4">
    <source>
        <dbReference type="Proteomes" id="UP001642409"/>
    </source>
</evidence>
<evidence type="ECO:0000313" key="2">
    <source>
        <dbReference type="EMBL" id="CAI9970586.1"/>
    </source>
</evidence>
<accession>A0AA86UZH2</accession>
<keyword evidence="4" id="KW-1185">Reference proteome</keyword>
<reference evidence="3 4" key="2">
    <citation type="submission" date="2024-07" db="EMBL/GenBank/DDBJ databases">
        <authorList>
            <person name="Akdeniz Z."/>
        </authorList>
    </citation>
    <scope>NUCLEOTIDE SEQUENCE [LARGE SCALE GENOMIC DNA]</scope>
</reference>
<dbReference type="Proteomes" id="UP001642409">
    <property type="component" value="Unassembled WGS sequence"/>
</dbReference>
<organism evidence="2">
    <name type="scientific">Hexamita inflata</name>
    <dbReference type="NCBI Taxonomy" id="28002"/>
    <lineage>
        <taxon>Eukaryota</taxon>
        <taxon>Metamonada</taxon>
        <taxon>Diplomonadida</taxon>
        <taxon>Hexamitidae</taxon>
        <taxon>Hexamitinae</taxon>
        <taxon>Hexamita</taxon>
    </lineage>
</organism>
<sequence>MCYHNLLFSNQEAKKYSTCLTKKKEFSTRPHPTKQDHNQTPMDIPTVFAGFKKTKATFSIIKLNKSGPISSRNNNKLLIFPSLQTHFGNQSSLVIRSTIPTITTRCMPPTSRFQ</sequence>
<protein>
    <submittedName>
        <fullName evidence="3">Hypothetical_protein</fullName>
    </submittedName>
</protein>
<feature type="compositionally biased region" description="Basic and acidic residues" evidence="1">
    <location>
        <begin position="25"/>
        <end position="37"/>
    </location>
</feature>
<comment type="caution">
    <text evidence="2">The sequence shown here is derived from an EMBL/GenBank/DDBJ whole genome shotgun (WGS) entry which is preliminary data.</text>
</comment>
<gene>
    <name evidence="2" type="ORF">HINF_LOCUS58231</name>
    <name evidence="3" type="ORF">HINF_LOCUS77491</name>
</gene>
<feature type="region of interest" description="Disordered" evidence="1">
    <location>
        <begin position="25"/>
        <end position="44"/>
    </location>
</feature>
<reference evidence="2" key="1">
    <citation type="submission" date="2023-06" db="EMBL/GenBank/DDBJ databases">
        <authorList>
            <person name="Kurt Z."/>
        </authorList>
    </citation>
    <scope>NUCLEOTIDE SEQUENCE</scope>
</reference>
<evidence type="ECO:0000256" key="1">
    <source>
        <dbReference type="SAM" id="MobiDB-lite"/>
    </source>
</evidence>
<dbReference type="AlphaFoldDB" id="A0AA86UZH2"/>
<proteinExistence type="predicted"/>